<dbReference type="InterPro" id="IPR036291">
    <property type="entry name" value="NAD(P)-bd_dom_sf"/>
</dbReference>
<comment type="caution">
    <text evidence="2">The sequence shown here is derived from an EMBL/GenBank/DDBJ whole genome shotgun (WGS) entry which is preliminary data.</text>
</comment>
<dbReference type="PANTHER" id="PTHR43245:SF24">
    <property type="entry name" value="DEHYDROGENASE"/>
    <property type="match status" value="1"/>
</dbReference>
<dbReference type="RefSeq" id="WP_122918861.1">
    <property type="nucleotide sequence ID" value="NZ_RHHQ01000012.1"/>
</dbReference>
<dbReference type="SUPFAM" id="SSF51735">
    <property type="entry name" value="NAD(P)-binding Rossmann-fold domains"/>
    <property type="match status" value="1"/>
</dbReference>
<accession>A0A3M8DGD4</accession>
<organism evidence="2 3">
    <name type="scientific">Brevibacillus fluminis</name>
    <dbReference type="NCBI Taxonomy" id="511487"/>
    <lineage>
        <taxon>Bacteria</taxon>
        <taxon>Bacillati</taxon>
        <taxon>Bacillota</taxon>
        <taxon>Bacilli</taxon>
        <taxon>Bacillales</taxon>
        <taxon>Paenibacillaceae</taxon>
        <taxon>Brevibacillus</taxon>
    </lineage>
</organism>
<gene>
    <name evidence="2" type="ORF">EDM56_15875</name>
</gene>
<sequence length="334" mass="36790">MKLLVTGATGFLGQKTVQRLHALGHDVTALGRNEAIGQQLESQGIRFTKADLRQCKDIMDACRDMDMVLHCGALSSPWGRYDDFYHTNVEGTRHVIDGCRTHGVKRLIHVSTPSIYFAFQDCLSITEDDPLPRRFANAYAHTKHAAEQDVFLAAETGLETVILRPRALFGPGDTTIIPRLIRANEKGFVPLINGGMALLDVTYIDNVVDSLLLAMHAPPQALGKAYNITNGQPIQLKRLLDLLFARMGVPFRGRKIAYPVAALLAAGMEAMATLASRSKEPLLTRYTVGVLAKSQTLDISAARRELGYEPAISIEEGIDRFVQWWQKGADGHSL</sequence>
<evidence type="ECO:0000313" key="3">
    <source>
        <dbReference type="Proteomes" id="UP000271031"/>
    </source>
</evidence>
<protein>
    <submittedName>
        <fullName evidence="2">NAD-dependent epimerase/dehydratase family protein</fullName>
    </submittedName>
</protein>
<dbReference type="InterPro" id="IPR001509">
    <property type="entry name" value="Epimerase_deHydtase"/>
</dbReference>
<evidence type="ECO:0000313" key="2">
    <source>
        <dbReference type="EMBL" id="RNB87162.1"/>
    </source>
</evidence>
<name>A0A3M8DGD4_9BACL</name>
<dbReference type="InterPro" id="IPR050177">
    <property type="entry name" value="Lipid_A_modif_metabolic_enz"/>
</dbReference>
<proteinExistence type="predicted"/>
<dbReference type="AlphaFoldDB" id="A0A3M8DGD4"/>
<dbReference type="Pfam" id="PF01370">
    <property type="entry name" value="Epimerase"/>
    <property type="match status" value="1"/>
</dbReference>
<dbReference type="PANTHER" id="PTHR43245">
    <property type="entry name" value="BIFUNCTIONAL POLYMYXIN RESISTANCE PROTEIN ARNA"/>
    <property type="match status" value="1"/>
</dbReference>
<dbReference type="Gene3D" id="3.40.50.720">
    <property type="entry name" value="NAD(P)-binding Rossmann-like Domain"/>
    <property type="match status" value="1"/>
</dbReference>
<reference evidence="2 3" key="1">
    <citation type="submission" date="2018-10" db="EMBL/GenBank/DDBJ databases">
        <title>Phylogenomics of Brevibacillus.</title>
        <authorList>
            <person name="Dunlap C."/>
        </authorList>
    </citation>
    <scope>NUCLEOTIDE SEQUENCE [LARGE SCALE GENOMIC DNA]</scope>
    <source>
        <strain evidence="2 3">JCM 15716</strain>
    </source>
</reference>
<dbReference type="OrthoDB" id="9811743at2"/>
<dbReference type="EMBL" id="RHHQ01000012">
    <property type="protein sequence ID" value="RNB87162.1"/>
    <property type="molecule type" value="Genomic_DNA"/>
</dbReference>
<feature type="domain" description="NAD-dependent epimerase/dehydratase" evidence="1">
    <location>
        <begin position="4"/>
        <end position="228"/>
    </location>
</feature>
<evidence type="ECO:0000259" key="1">
    <source>
        <dbReference type="Pfam" id="PF01370"/>
    </source>
</evidence>
<keyword evidence="3" id="KW-1185">Reference proteome</keyword>
<dbReference type="Proteomes" id="UP000271031">
    <property type="component" value="Unassembled WGS sequence"/>
</dbReference>